<reference evidence="1 2" key="1">
    <citation type="submission" date="2014-03" db="EMBL/GenBank/DDBJ databases">
        <title>Draft Genome of Photorhabdus temperata Meg1.</title>
        <authorList>
            <person name="Hurst S.G.IV."/>
            <person name="Morris K."/>
            <person name="Thomas K."/>
            <person name="Tisa L.S."/>
        </authorList>
    </citation>
    <scope>NUCLEOTIDE SEQUENCE [LARGE SCALE GENOMIC DNA]</scope>
    <source>
        <strain evidence="1 2">Meg1</strain>
    </source>
</reference>
<evidence type="ECO:0000313" key="1">
    <source>
        <dbReference type="EMBL" id="KER04305.1"/>
    </source>
</evidence>
<dbReference type="RefSeq" id="WP_021325752.1">
    <property type="nucleotide sequence ID" value="NZ_CAWLUD010000009.1"/>
</dbReference>
<accession>A0A081S052</accession>
<dbReference type="Proteomes" id="UP000028002">
    <property type="component" value="Unassembled WGS sequence"/>
</dbReference>
<proteinExistence type="predicted"/>
<dbReference type="EMBL" id="JGVH01000009">
    <property type="protein sequence ID" value="KER04305.1"/>
    <property type="molecule type" value="Genomic_DNA"/>
</dbReference>
<gene>
    <name evidence="1" type="ORF">MEG1DRAFT_00849</name>
</gene>
<dbReference type="AlphaFoldDB" id="A0A081S052"/>
<comment type="caution">
    <text evidence="1">The sequence shown here is derived from an EMBL/GenBank/DDBJ whole genome shotgun (WGS) entry which is preliminary data.</text>
</comment>
<sequence>MKKLFITFIALFAFGSIGGVFLAGLNIYTRSTTPIESPASQQQETTIAPIQQQ</sequence>
<organism evidence="1 2">
    <name type="scientific">Photorhabdus temperata subsp. temperata Meg1</name>
    <dbReference type="NCBI Taxonomy" id="1393735"/>
    <lineage>
        <taxon>Bacteria</taxon>
        <taxon>Pseudomonadati</taxon>
        <taxon>Pseudomonadota</taxon>
        <taxon>Gammaproteobacteria</taxon>
        <taxon>Enterobacterales</taxon>
        <taxon>Morganellaceae</taxon>
        <taxon>Photorhabdus</taxon>
    </lineage>
</organism>
<dbReference type="PATRIC" id="fig|1393735.3.peg.869"/>
<name>A0A081S052_PHOTE</name>
<evidence type="ECO:0000313" key="2">
    <source>
        <dbReference type="Proteomes" id="UP000028002"/>
    </source>
</evidence>
<protein>
    <submittedName>
        <fullName evidence="1">Uncharacterized protein</fullName>
    </submittedName>
</protein>